<feature type="signal peptide" evidence="3">
    <location>
        <begin position="1"/>
        <end position="22"/>
    </location>
</feature>
<feature type="domain" description="Ig-like" evidence="4">
    <location>
        <begin position="674"/>
        <end position="754"/>
    </location>
</feature>
<dbReference type="InterPro" id="IPR013106">
    <property type="entry name" value="Ig_V-set"/>
</dbReference>
<feature type="domain" description="Ig-like" evidence="4">
    <location>
        <begin position="584"/>
        <end position="665"/>
    </location>
</feature>
<dbReference type="Proteomes" id="UP000515161">
    <property type="component" value="Unplaced"/>
</dbReference>
<dbReference type="RefSeq" id="XP_034062776.1">
    <property type="nucleotide sequence ID" value="XM_034206885.1"/>
</dbReference>
<feature type="domain" description="Ig-like" evidence="4">
    <location>
        <begin position="764"/>
        <end position="844"/>
    </location>
</feature>
<dbReference type="InterPro" id="IPR036179">
    <property type="entry name" value="Ig-like_dom_sf"/>
</dbReference>
<dbReference type="Pfam" id="PF13895">
    <property type="entry name" value="Ig_2"/>
    <property type="match status" value="2"/>
</dbReference>
<feature type="compositionally biased region" description="Acidic residues" evidence="1">
    <location>
        <begin position="966"/>
        <end position="977"/>
    </location>
</feature>
<keyword evidence="5" id="KW-1185">Reference proteome</keyword>
<evidence type="ECO:0000259" key="4">
    <source>
        <dbReference type="PROSITE" id="PS50835"/>
    </source>
</evidence>
<dbReference type="PANTHER" id="PTHR46013">
    <property type="entry name" value="VASCULAR CELL ADHESION MOLECULE 1"/>
    <property type="match status" value="1"/>
</dbReference>
<accession>A0A6P8TFR0</accession>
<keyword evidence="2" id="KW-1133">Transmembrane helix</keyword>
<dbReference type="AlphaFoldDB" id="A0A6P8TFR0"/>
<evidence type="ECO:0000313" key="5">
    <source>
        <dbReference type="Proteomes" id="UP000515161"/>
    </source>
</evidence>
<dbReference type="OrthoDB" id="10039395at2759"/>
<keyword evidence="2" id="KW-0472">Membrane</keyword>
<feature type="transmembrane region" description="Helical" evidence="2">
    <location>
        <begin position="925"/>
        <end position="948"/>
    </location>
</feature>
<dbReference type="Pfam" id="PF13927">
    <property type="entry name" value="Ig_3"/>
    <property type="match status" value="4"/>
</dbReference>
<dbReference type="SMART" id="SM00406">
    <property type="entry name" value="IGv"/>
    <property type="match status" value="4"/>
</dbReference>
<protein>
    <submittedName>
        <fullName evidence="6 7">B-cell receptor CD22-like isoform X1</fullName>
    </submittedName>
</protein>
<feature type="compositionally biased region" description="Acidic residues" evidence="1">
    <location>
        <begin position="987"/>
        <end position="996"/>
    </location>
</feature>
<sequence length="996" mass="109388">MSLTAAASGLVVFLLSVSVVQGLDGWGVTYSSTEICAVKGSTVEISCSYTYPSTWEGSVNTVKKTFWFKQKDGEPVDLTTVSEYAGRVEYLCENNICTLRIRNLSESDSAEYRFRIETNQAGGTYSGSPGVTLSLTDLSVQVERKDSSRANLKCQSSCDLPDDDYVWYKNGGNTLSGTSSLQVDFNYLDSYSCALKGFEDSPSPSVCVTGRDSNTVTYTEGSICAPRGSSVDISCRYSSNDCITSKFWFSPERSHQGQNPSQPEDLSEDSQYAGRVQILETERGRSTLRISDLRDSDSAQYRFTFKTPSFEWRSDFPGTTLTVTALQVQVITETYGQPYTYAELKCHSSCSPAGVSYVWFKNNEKIRDQTRSSYKGWIQLADMISCAFEGHEKFPSPAVYAPRRLSLSRPSAEIREGSSVTLTCSSDANPAANYTWYKENRNPDLPLLSEGPQLVLSSIQSSDSGQYFCSATNELGRSRSVNSFINVKYAPKLPSVSVSPSAEIEEGSSVTLTCSSDANPAANYTWYKRNRNTQLSYFSEGQQLSFSSIQSSDSGRYFCRAENKLGRSTYTNTFINVKYAPRLPSVSVSPSGEIEEGSSVTLTCSSDANPAATYTWYKKNGHADVPLLSERPQLVFRSIQSSDSGQYFCSAENSLGRSRFENTFINVKYAPKLPSVSVSPSAEIKEGSSVTLTCSSDANPAANYTWYKEDQNADFSSVNEGPRLVLSSIQSSDSGQYFCRAENLLGSTRSESISIDVKYAPKPPSVSVRPSAEIEEGSSVTLTCSSDANPAANYTWYKEDQNARLSSVKEGPRLVLSSIQSSDSGQYFCRAENKLGSKRSESISIDVKYSPKLSVTLTCSSDANPAANYTWYKEDEDSPKASGQIFTITDFRAEHSGSYSCGAQNKLGRSNSTLTLSVVAGSSTMIVNIIRTTLVVLMLISVFPLSLWMRKKNTRTHSTTGAHEPEEIELDSDPEYENDSHTAAQTEDTEEQEDMV</sequence>
<keyword evidence="2" id="KW-0812">Transmembrane</keyword>
<dbReference type="PANTHER" id="PTHR46013:SF4">
    <property type="entry name" value="B-CELL RECEPTOR CD22-RELATED"/>
    <property type="match status" value="1"/>
</dbReference>
<feature type="chain" id="PRO_5044654313" evidence="3">
    <location>
        <begin position="23"/>
        <end position="996"/>
    </location>
</feature>
<name>A0A6P8TFR0_GYMAC</name>
<feature type="domain" description="Ig-like" evidence="4">
    <location>
        <begin position="854"/>
        <end position="917"/>
    </location>
</feature>
<reference evidence="6 7" key="1">
    <citation type="submission" date="2025-04" db="UniProtKB">
        <authorList>
            <consortium name="RefSeq"/>
        </authorList>
    </citation>
    <scope>IDENTIFICATION</scope>
</reference>
<dbReference type="SUPFAM" id="SSF48726">
    <property type="entry name" value="Immunoglobulin"/>
    <property type="match status" value="8"/>
</dbReference>
<keyword evidence="3" id="KW-0732">Signal</keyword>
<proteinExistence type="predicted"/>
<dbReference type="SMART" id="SM00408">
    <property type="entry name" value="IGc2"/>
    <property type="match status" value="6"/>
</dbReference>
<feature type="domain" description="Ig-like" evidence="4">
    <location>
        <begin position="402"/>
        <end position="482"/>
    </location>
</feature>
<dbReference type="SMART" id="SM00409">
    <property type="entry name" value="IG"/>
    <property type="match status" value="8"/>
</dbReference>
<feature type="domain" description="Ig-like" evidence="4">
    <location>
        <begin position="494"/>
        <end position="575"/>
    </location>
</feature>
<dbReference type="CDD" id="cd00096">
    <property type="entry name" value="Ig"/>
    <property type="match status" value="6"/>
</dbReference>
<evidence type="ECO:0000313" key="6">
    <source>
        <dbReference type="RefSeq" id="XP_034062776.1"/>
    </source>
</evidence>
<evidence type="ECO:0000256" key="3">
    <source>
        <dbReference type="SAM" id="SignalP"/>
    </source>
</evidence>
<feature type="domain" description="Ig-like" evidence="4">
    <location>
        <begin position="129"/>
        <end position="209"/>
    </location>
</feature>
<dbReference type="PROSITE" id="PS50835">
    <property type="entry name" value="IG_LIKE"/>
    <property type="match status" value="7"/>
</dbReference>
<evidence type="ECO:0000256" key="2">
    <source>
        <dbReference type="SAM" id="Phobius"/>
    </source>
</evidence>
<dbReference type="InterPro" id="IPR013783">
    <property type="entry name" value="Ig-like_fold"/>
</dbReference>
<evidence type="ECO:0000256" key="1">
    <source>
        <dbReference type="SAM" id="MobiDB-lite"/>
    </source>
</evidence>
<dbReference type="Pfam" id="PF07686">
    <property type="entry name" value="V-set"/>
    <property type="match status" value="2"/>
</dbReference>
<dbReference type="Gene3D" id="2.60.40.10">
    <property type="entry name" value="Immunoglobulins"/>
    <property type="match status" value="8"/>
</dbReference>
<gene>
    <name evidence="6 7" type="primary">LOC117540288</name>
</gene>
<dbReference type="InterPro" id="IPR003599">
    <property type="entry name" value="Ig_sub"/>
</dbReference>
<dbReference type="InterPro" id="IPR007110">
    <property type="entry name" value="Ig-like_dom"/>
</dbReference>
<dbReference type="GeneID" id="117540288"/>
<organism evidence="5 7">
    <name type="scientific">Gymnodraco acuticeps</name>
    <name type="common">Antarctic dragonfish</name>
    <dbReference type="NCBI Taxonomy" id="8218"/>
    <lineage>
        <taxon>Eukaryota</taxon>
        <taxon>Metazoa</taxon>
        <taxon>Chordata</taxon>
        <taxon>Craniata</taxon>
        <taxon>Vertebrata</taxon>
        <taxon>Euteleostomi</taxon>
        <taxon>Actinopterygii</taxon>
        <taxon>Neopterygii</taxon>
        <taxon>Teleostei</taxon>
        <taxon>Neoteleostei</taxon>
        <taxon>Acanthomorphata</taxon>
        <taxon>Eupercaria</taxon>
        <taxon>Perciformes</taxon>
        <taxon>Notothenioidei</taxon>
        <taxon>Bathydraconidae</taxon>
        <taxon>Gymnodraco</taxon>
    </lineage>
</organism>
<evidence type="ECO:0000313" key="7">
    <source>
        <dbReference type="RefSeq" id="XP_034062778.1"/>
    </source>
</evidence>
<dbReference type="KEGG" id="gacu:117540288"/>
<dbReference type="RefSeq" id="XP_034062778.1">
    <property type="nucleotide sequence ID" value="XM_034206887.1"/>
</dbReference>
<feature type="region of interest" description="Disordered" evidence="1">
    <location>
        <begin position="954"/>
        <end position="996"/>
    </location>
</feature>
<dbReference type="InterPro" id="IPR003598">
    <property type="entry name" value="Ig_sub2"/>
</dbReference>